<evidence type="ECO:0000256" key="4">
    <source>
        <dbReference type="ARBA" id="ARBA00022989"/>
    </source>
</evidence>
<dbReference type="InterPro" id="IPR020846">
    <property type="entry name" value="MFS_dom"/>
</dbReference>
<dbReference type="InterPro" id="IPR011701">
    <property type="entry name" value="MFS"/>
</dbReference>
<dbReference type="PANTHER" id="PTHR23504:SF15">
    <property type="entry name" value="MAJOR FACILITATOR SUPERFAMILY (MFS) PROFILE DOMAIN-CONTAINING PROTEIN"/>
    <property type="match status" value="1"/>
</dbReference>
<keyword evidence="2" id="KW-0813">Transport</keyword>
<feature type="transmembrane region" description="Helical" evidence="6">
    <location>
        <begin position="176"/>
        <end position="195"/>
    </location>
</feature>
<feature type="transmembrane region" description="Helical" evidence="6">
    <location>
        <begin position="118"/>
        <end position="136"/>
    </location>
</feature>
<dbReference type="InterPro" id="IPR036259">
    <property type="entry name" value="MFS_trans_sf"/>
</dbReference>
<evidence type="ECO:0000313" key="8">
    <source>
        <dbReference type="EMBL" id="CAD8854572.1"/>
    </source>
</evidence>
<accession>A0A7S1AI00</accession>
<feature type="transmembrane region" description="Helical" evidence="6">
    <location>
        <begin position="84"/>
        <end position="106"/>
    </location>
</feature>
<feature type="transmembrane region" description="Helical" evidence="6">
    <location>
        <begin position="267"/>
        <end position="286"/>
    </location>
</feature>
<dbReference type="EMBL" id="HBFQ01040802">
    <property type="protein sequence ID" value="CAD8854572.1"/>
    <property type="molecule type" value="Transcribed_RNA"/>
</dbReference>
<dbReference type="Gene3D" id="1.20.1250.20">
    <property type="entry name" value="MFS general substrate transporter like domains"/>
    <property type="match status" value="1"/>
</dbReference>
<dbReference type="GO" id="GO:0016020">
    <property type="term" value="C:membrane"/>
    <property type="evidence" value="ECO:0007669"/>
    <property type="project" value="UniProtKB-SubCell"/>
</dbReference>
<evidence type="ECO:0000256" key="1">
    <source>
        <dbReference type="ARBA" id="ARBA00004141"/>
    </source>
</evidence>
<keyword evidence="4 6" id="KW-1133">Transmembrane helix</keyword>
<protein>
    <recommendedName>
        <fullName evidence="7">Major facilitator superfamily (MFS) profile domain-containing protein</fullName>
    </recommendedName>
</protein>
<gene>
    <name evidence="8" type="ORF">NSCI0253_LOCUS28924</name>
</gene>
<feature type="transmembrane region" description="Helical" evidence="6">
    <location>
        <begin position="52"/>
        <end position="72"/>
    </location>
</feature>
<dbReference type="SUPFAM" id="SSF103473">
    <property type="entry name" value="MFS general substrate transporter"/>
    <property type="match status" value="1"/>
</dbReference>
<feature type="transmembrane region" description="Helical" evidence="6">
    <location>
        <begin position="323"/>
        <end position="346"/>
    </location>
</feature>
<proteinExistence type="predicted"/>
<comment type="subcellular location">
    <subcellularLocation>
        <location evidence="1">Membrane</location>
        <topology evidence="1">Multi-pass membrane protein</topology>
    </subcellularLocation>
</comment>
<evidence type="ECO:0000256" key="6">
    <source>
        <dbReference type="SAM" id="Phobius"/>
    </source>
</evidence>
<sequence length="438" mass="46491">MNPDTPLDAQRDEALPLLAYMSVGRAILNFSGFTCLVPLVPEMAGDLHVSSAMGGLILSSFAVGQVFATPMWGYLTDKLGARGAVCESIISAAAFLAGLCCFLFSFMDSAWSLVIARFLWGMSSGDLGVIQAYLAVVSTSRTLPYAMTLYAMSGPLGTVMSPFWSGQMSSRGYRDVVAIYGVLNCSLGSLIFVIAEVNKRWKARTGDFRRSLRRLLSTSGALASPFELEWQTSVVLFALALETSAFACFQALLAVPLAVGWNYGPVIVGHVFGVSTIACLACQLCGTKMALRILGIPAGLVLFPLLAALSALCMILFSGVPFVPFAFVPVNVLFVSMCHPFAGVLVSTSTHISSRARAFSLSETGCAMGRLSGSFLASVLLPWGVWLPTAAACAQLLIAALVVCPVCHRGDSVDGCNTPLAQLQISLVEEQKMVLLMI</sequence>
<dbReference type="Pfam" id="PF07690">
    <property type="entry name" value="MFS_1"/>
    <property type="match status" value="1"/>
</dbReference>
<feature type="transmembrane region" description="Helical" evidence="6">
    <location>
        <begin position="234"/>
        <end position="261"/>
    </location>
</feature>
<evidence type="ECO:0000256" key="3">
    <source>
        <dbReference type="ARBA" id="ARBA00022692"/>
    </source>
</evidence>
<evidence type="ECO:0000256" key="5">
    <source>
        <dbReference type="ARBA" id="ARBA00023136"/>
    </source>
</evidence>
<dbReference type="AlphaFoldDB" id="A0A7S1AI00"/>
<dbReference type="PANTHER" id="PTHR23504">
    <property type="entry name" value="MAJOR FACILITATOR SUPERFAMILY DOMAIN-CONTAINING PROTEIN 10"/>
    <property type="match status" value="1"/>
</dbReference>
<name>A0A7S1AI00_NOCSC</name>
<organism evidence="8">
    <name type="scientific">Noctiluca scintillans</name>
    <name type="common">Sea sparkle</name>
    <name type="synonym">Red tide dinoflagellate</name>
    <dbReference type="NCBI Taxonomy" id="2966"/>
    <lineage>
        <taxon>Eukaryota</taxon>
        <taxon>Sar</taxon>
        <taxon>Alveolata</taxon>
        <taxon>Dinophyceae</taxon>
        <taxon>Noctilucales</taxon>
        <taxon>Noctilucaceae</taxon>
        <taxon>Noctiluca</taxon>
    </lineage>
</organism>
<feature type="domain" description="Major facilitator superfamily (MFS) profile" evidence="7">
    <location>
        <begin position="17"/>
        <end position="408"/>
    </location>
</feature>
<reference evidence="8" key="1">
    <citation type="submission" date="2021-01" db="EMBL/GenBank/DDBJ databases">
        <authorList>
            <person name="Corre E."/>
            <person name="Pelletier E."/>
            <person name="Niang G."/>
            <person name="Scheremetjew M."/>
            <person name="Finn R."/>
            <person name="Kale V."/>
            <person name="Holt S."/>
            <person name="Cochrane G."/>
            <person name="Meng A."/>
            <person name="Brown T."/>
            <person name="Cohen L."/>
        </authorList>
    </citation>
    <scope>NUCLEOTIDE SEQUENCE</scope>
</reference>
<dbReference type="GO" id="GO:0022857">
    <property type="term" value="F:transmembrane transporter activity"/>
    <property type="evidence" value="ECO:0007669"/>
    <property type="project" value="InterPro"/>
</dbReference>
<keyword evidence="5 6" id="KW-0472">Membrane</keyword>
<evidence type="ECO:0000259" key="7">
    <source>
        <dbReference type="PROSITE" id="PS50850"/>
    </source>
</evidence>
<dbReference type="PROSITE" id="PS50850">
    <property type="entry name" value="MFS"/>
    <property type="match status" value="1"/>
</dbReference>
<feature type="transmembrane region" description="Helical" evidence="6">
    <location>
        <begin position="17"/>
        <end position="40"/>
    </location>
</feature>
<keyword evidence="3 6" id="KW-0812">Transmembrane</keyword>
<feature type="transmembrane region" description="Helical" evidence="6">
    <location>
        <begin position="293"/>
        <end position="317"/>
    </location>
</feature>
<evidence type="ECO:0000256" key="2">
    <source>
        <dbReference type="ARBA" id="ARBA00022448"/>
    </source>
</evidence>